<feature type="compositionally biased region" description="Basic and acidic residues" evidence="1">
    <location>
        <begin position="457"/>
        <end position="466"/>
    </location>
</feature>
<feature type="region of interest" description="Disordered" evidence="1">
    <location>
        <begin position="1"/>
        <end position="30"/>
    </location>
</feature>
<feature type="compositionally biased region" description="Polar residues" evidence="1">
    <location>
        <begin position="470"/>
        <end position="498"/>
    </location>
</feature>
<evidence type="ECO:0000256" key="1">
    <source>
        <dbReference type="SAM" id="MobiDB-lite"/>
    </source>
</evidence>
<reference evidence="2" key="1">
    <citation type="journal article" date="2021" name="Genome Biol. Evol.">
        <title>A High-Quality Reference Genome for a Parasitic Bivalve with Doubly Uniparental Inheritance (Bivalvia: Unionida).</title>
        <authorList>
            <person name="Smith C.H."/>
        </authorList>
    </citation>
    <scope>NUCLEOTIDE SEQUENCE</scope>
    <source>
        <strain evidence="2">CHS0354</strain>
    </source>
</reference>
<dbReference type="Proteomes" id="UP001195483">
    <property type="component" value="Unassembled WGS sequence"/>
</dbReference>
<dbReference type="AlphaFoldDB" id="A0AAE0T6T1"/>
<feature type="compositionally biased region" description="Basic and acidic residues" evidence="1">
    <location>
        <begin position="518"/>
        <end position="553"/>
    </location>
</feature>
<keyword evidence="3" id="KW-1185">Reference proteome</keyword>
<feature type="region of interest" description="Disordered" evidence="1">
    <location>
        <begin position="445"/>
        <end position="576"/>
    </location>
</feature>
<protein>
    <submittedName>
        <fullName evidence="2">Uncharacterized protein</fullName>
    </submittedName>
</protein>
<accession>A0AAE0T6T1</accession>
<evidence type="ECO:0000313" key="3">
    <source>
        <dbReference type="Proteomes" id="UP001195483"/>
    </source>
</evidence>
<reference evidence="2" key="3">
    <citation type="submission" date="2023-05" db="EMBL/GenBank/DDBJ databases">
        <authorList>
            <person name="Smith C.H."/>
        </authorList>
    </citation>
    <scope>NUCLEOTIDE SEQUENCE</scope>
    <source>
        <strain evidence="2">CHS0354</strain>
        <tissue evidence="2">Mantle</tissue>
    </source>
</reference>
<sequence length="576" mass="66322">MEGKVEEDDRWSSFIDESSKKKGKAENTRKPEITLNDTMLRVMSQKGQVFKELQDIKLKTATEIIQMVTKKAYEISVPWRLYVQRTRMDWAKFLCIRTLSCDHIECIVPLNRPVKPDAFQLQQLPISDLPQHRCLVRTDPSLARSELAILEQQWNVLPEVHDNCIDKNGFFRPDRVLAWFNRDLCEACRCIPIKRLNIKNLEGKSTKDGSIVISTTLRTTPKEEQGDNIITLSISVIPCFVVSKLPTNFKIRAPLPCFSPYLEHQKELRSAIINDLEIGKEIVFLDPRIELAGTDKRIKDCSCPISWQVNTTLLQERILNIVVSMSKLMNFNNIVSLISIIRNERVLDLGALTEDVVIHTACTAFRKNVGKLNSRSEWFLLILKSISEGFKRGFISNYFCPKQNLLVAIDKASISKTYKDLKKLAREVESDPEILYKYTNYDAVKEEKDEDSDDKDENAVKVENMERQIPSISIQPASRESNYLHTYDGTTTLTSYQEKSTDGETKLENEMEEEAEEKSENIKRHLQNDQMLEGKSREQLNKPEAVVHREMTKMPDTTNALLPNEDQEDANRKVNM</sequence>
<dbReference type="EMBL" id="JAEAOA010000727">
    <property type="protein sequence ID" value="KAK3604384.1"/>
    <property type="molecule type" value="Genomic_DNA"/>
</dbReference>
<name>A0AAE0T6T1_9BIVA</name>
<feature type="compositionally biased region" description="Basic and acidic residues" evidence="1">
    <location>
        <begin position="17"/>
        <end position="30"/>
    </location>
</feature>
<gene>
    <name evidence="2" type="ORF">CHS0354_011870</name>
</gene>
<evidence type="ECO:0000313" key="2">
    <source>
        <dbReference type="EMBL" id="KAK3604384.1"/>
    </source>
</evidence>
<organism evidence="2 3">
    <name type="scientific">Potamilus streckersoni</name>
    <dbReference type="NCBI Taxonomy" id="2493646"/>
    <lineage>
        <taxon>Eukaryota</taxon>
        <taxon>Metazoa</taxon>
        <taxon>Spiralia</taxon>
        <taxon>Lophotrochozoa</taxon>
        <taxon>Mollusca</taxon>
        <taxon>Bivalvia</taxon>
        <taxon>Autobranchia</taxon>
        <taxon>Heteroconchia</taxon>
        <taxon>Palaeoheterodonta</taxon>
        <taxon>Unionida</taxon>
        <taxon>Unionoidea</taxon>
        <taxon>Unionidae</taxon>
        <taxon>Ambleminae</taxon>
        <taxon>Lampsilini</taxon>
        <taxon>Potamilus</taxon>
    </lineage>
</organism>
<comment type="caution">
    <text evidence="2">The sequence shown here is derived from an EMBL/GenBank/DDBJ whole genome shotgun (WGS) entry which is preliminary data.</text>
</comment>
<proteinExistence type="predicted"/>
<feature type="compositionally biased region" description="Basic and acidic residues" evidence="1">
    <location>
        <begin position="499"/>
        <end position="509"/>
    </location>
</feature>
<reference evidence="2" key="2">
    <citation type="journal article" date="2021" name="Genome Biol. Evol.">
        <title>Developing a high-quality reference genome for a parasitic bivalve with doubly uniparental inheritance (Bivalvia: Unionida).</title>
        <authorList>
            <person name="Smith C.H."/>
        </authorList>
    </citation>
    <scope>NUCLEOTIDE SEQUENCE</scope>
    <source>
        <strain evidence="2">CHS0354</strain>
        <tissue evidence="2">Mantle</tissue>
    </source>
</reference>